<reference evidence="2 3" key="1">
    <citation type="submission" date="2015-08" db="EMBL/GenBank/DDBJ databases">
        <title>Next Generation Sequencing and Analysis of the Genome of Puccinia sorghi L Schw, the Causal Agent of Maize Common Rust.</title>
        <authorList>
            <person name="Rochi L."/>
            <person name="Burguener G."/>
            <person name="Darino M."/>
            <person name="Turjanski A."/>
            <person name="Kreff E."/>
            <person name="Dieguez M.J."/>
            <person name="Sacco F."/>
        </authorList>
    </citation>
    <scope>NUCLEOTIDE SEQUENCE [LARGE SCALE GENOMIC DNA]</scope>
    <source>
        <strain evidence="2 3">RO10H11247</strain>
    </source>
</reference>
<dbReference type="AlphaFoldDB" id="A0A0L6V9N8"/>
<evidence type="ECO:0000256" key="1">
    <source>
        <dbReference type="SAM" id="Phobius"/>
    </source>
</evidence>
<evidence type="ECO:0000313" key="2">
    <source>
        <dbReference type="EMBL" id="KNZ57463.1"/>
    </source>
</evidence>
<keyword evidence="3" id="KW-1185">Reference proteome</keyword>
<evidence type="ECO:0000313" key="3">
    <source>
        <dbReference type="Proteomes" id="UP000037035"/>
    </source>
</evidence>
<dbReference type="VEuPathDB" id="FungiDB:VP01_2151g1"/>
<sequence length="395" mass="45144">MIKRDLLEFTHGLSTKMAVQLDCECRRVYVLDSDLQHSLCTTHNKTPHSTMLLHNNSPTHVLCLQRNLAHFFFPFSSSPANFPSVIPLLSCTFNLLTLISHPPQTLLTTHHAQPGVVSAAAKPCGFLPELARLAETSAEVFPGMHMHMTLTEHGLLGIILSNHQTLLLTLLMTLLVLRLLKVFKLTTSATQMHNISHTSNFQVFFVCTWPTQVAKCFALVQILDKTHSTRTVSPNKDCLYIHKPKEDIHWKPVKILKIILQNCLPNSHSTIILPIIAHSQSTGLNNEDYQPHSITHCMYQYSLITIQSLDNLFLWILVYVMYLISWIERRIVEVGMDTQVSVSFTYERYSILLDFSSDLITVGGSVQKMRLQHDHVSFCIHCKYILHMVRVQWWL</sequence>
<protein>
    <submittedName>
        <fullName evidence="2">Uncharacterized protein</fullName>
    </submittedName>
</protein>
<feature type="transmembrane region" description="Helical" evidence="1">
    <location>
        <begin position="312"/>
        <end position="327"/>
    </location>
</feature>
<organism evidence="2 3">
    <name type="scientific">Puccinia sorghi</name>
    <dbReference type="NCBI Taxonomy" id="27349"/>
    <lineage>
        <taxon>Eukaryota</taxon>
        <taxon>Fungi</taxon>
        <taxon>Dikarya</taxon>
        <taxon>Basidiomycota</taxon>
        <taxon>Pucciniomycotina</taxon>
        <taxon>Pucciniomycetes</taxon>
        <taxon>Pucciniales</taxon>
        <taxon>Pucciniaceae</taxon>
        <taxon>Puccinia</taxon>
    </lineage>
</organism>
<gene>
    <name evidence="2" type="ORF">VP01_2151g1</name>
</gene>
<proteinExistence type="predicted"/>
<keyword evidence="1" id="KW-0472">Membrane</keyword>
<dbReference type="EMBL" id="LAVV01007005">
    <property type="protein sequence ID" value="KNZ57463.1"/>
    <property type="molecule type" value="Genomic_DNA"/>
</dbReference>
<comment type="caution">
    <text evidence="2">The sequence shown here is derived from an EMBL/GenBank/DDBJ whole genome shotgun (WGS) entry which is preliminary data.</text>
</comment>
<accession>A0A0L6V9N8</accession>
<keyword evidence="1" id="KW-1133">Transmembrane helix</keyword>
<feature type="transmembrane region" description="Helical" evidence="1">
    <location>
        <begin position="154"/>
        <end position="177"/>
    </location>
</feature>
<dbReference type="Proteomes" id="UP000037035">
    <property type="component" value="Unassembled WGS sequence"/>
</dbReference>
<keyword evidence="1" id="KW-0812">Transmembrane</keyword>
<name>A0A0L6V9N8_9BASI</name>